<evidence type="ECO:0000256" key="5">
    <source>
        <dbReference type="ARBA" id="ARBA00022490"/>
    </source>
</evidence>
<dbReference type="SFLD" id="SFLDG01061">
    <property type="entry name" value="methylthiotransferase"/>
    <property type="match status" value="1"/>
</dbReference>
<protein>
    <recommendedName>
        <fullName evidence="15">Threonylcarbamoyladenosine tRNA methylthiotransferase MtaB</fullName>
        <ecNumber evidence="3">2.8.4.5</ecNumber>
    </recommendedName>
    <alternativeName>
        <fullName evidence="12">tRNA-t(6)A37 methylthiotransferase</fullName>
    </alternativeName>
</protein>
<evidence type="ECO:0000256" key="13">
    <source>
        <dbReference type="ARBA" id="ARBA00051661"/>
    </source>
</evidence>
<dbReference type="PROSITE" id="PS01278">
    <property type="entry name" value="MTTASE_RADICAL"/>
    <property type="match status" value="1"/>
</dbReference>
<dbReference type="InterPro" id="IPR023404">
    <property type="entry name" value="rSAM_horseshoe"/>
</dbReference>
<keyword evidence="7" id="KW-0949">S-adenosyl-L-methionine</keyword>
<dbReference type="Pfam" id="PF00919">
    <property type="entry name" value="UPF0004"/>
    <property type="match status" value="1"/>
</dbReference>
<dbReference type="GO" id="GO:0051539">
    <property type="term" value="F:4 iron, 4 sulfur cluster binding"/>
    <property type="evidence" value="ECO:0007669"/>
    <property type="project" value="UniProtKB-KW"/>
</dbReference>
<evidence type="ECO:0000256" key="11">
    <source>
        <dbReference type="ARBA" id="ARBA00023014"/>
    </source>
</evidence>
<dbReference type="PROSITE" id="PS51918">
    <property type="entry name" value="RADICAL_SAM"/>
    <property type="match status" value="1"/>
</dbReference>
<comment type="catalytic activity">
    <reaction evidence="13">
        <text>N(6)-L-threonylcarbamoyladenosine(37) in tRNA + (sulfur carrier)-SH + AH2 + 2 S-adenosyl-L-methionine = 2-methylsulfanyl-N(6)-L-threonylcarbamoyladenosine(37) in tRNA + (sulfur carrier)-H + 5'-deoxyadenosine + L-methionine + A + S-adenosyl-L-homocysteine + 2 H(+)</text>
        <dbReference type="Rhea" id="RHEA:37075"/>
        <dbReference type="Rhea" id="RHEA-COMP:10163"/>
        <dbReference type="Rhea" id="RHEA-COMP:11092"/>
        <dbReference type="Rhea" id="RHEA-COMP:14737"/>
        <dbReference type="Rhea" id="RHEA-COMP:14739"/>
        <dbReference type="ChEBI" id="CHEBI:13193"/>
        <dbReference type="ChEBI" id="CHEBI:15378"/>
        <dbReference type="ChEBI" id="CHEBI:17319"/>
        <dbReference type="ChEBI" id="CHEBI:17499"/>
        <dbReference type="ChEBI" id="CHEBI:29917"/>
        <dbReference type="ChEBI" id="CHEBI:57844"/>
        <dbReference type="ChEBI" id="CHEBI:57856"/>
        <dbReference type="ChEBI" id="CHEBI:59789"/>
        <dbReference type="ChEBI" id="CHEBI:64428"/>
        <dbReference type="ChEBI" id="CHEBI:74418"/>
        <dbReference type="ChEBI" id="CHEBI:74420"/>
        <dbReference type="EC" id="2.8.4.5"/>
    </reaction>
</comment>
<dbReference type="InterPro" id="IPR038135">
    <property type="entry name" value="Methylthiotransferase_N_sf"/>
</dbReference>
<evidence type="ECO:0000259" key="16">
    <source>
        <dbReference type="PROSITE" id="PS50926"/>
    </source>
</evidence>
<evidence type="ECO:0000256" key="1">
    <source>
        <dbReference type="ARBA" id="ARBA00001966"/>
    </source>
</evidence>
<keyword evidence="8" id="KW-0819">tRNA processing</keyword>
<keyword evidence="4" id="KW-0004">4Fe-4S</keyword>
<dbReference type="SFLD" id="SFLDS00029">
    <property type="entry name" value="Radical_SAM"/>
    <property type="match status" value="1"/>
</dbReference>
<dbReference type="Proteomes" id="UP000230056">
    <property type="component" value="Chromosome"/>
</dbReference>
<reference evidence="19 20" key="1">
    <citation type="submission" date="2017-11" db="EMBL/GenBank/DDBJ databases">
        <title>Genome sequencing of Fusobacterium periodonticum KCOM 1261.</title>
        <authorList>
            <person name="Kook J.-K."/>
            <person name="Park S.-N."/>
            <person name="Lim Y.K."/>
        </authorList>
    </citation>
    <scope>NUCLEOTIDE SEQUENCE [LARGE SCALE GENOMIC DNA]</scope>
    <source>
        <strain evidence="19 20">KCOM 1261</strain>
    </source>
</reference>
<dbReference type="InterPro" id="IPR002792">
    <property type="entry name" value="TRAM_dom"/>
</dbReference>
<evidence type="ECO:0000259" key="17">
    <source>
        <dbReference type="PROSITE" id="PS51449"/>
    </source>
</evidence>
<keyword evidence="9" id="KW-0479">Metal-binding</keyword>
<dbReference type="PANTHER" id="PTHR11918">
    <property type="entry name" value="RADICAL SAM PROTEINS"/>
    <property type="match status" value="1"/>
</dbReference>
<feature type="domain" description="TRAM" evidence="16">
    <location>
        <begin position="374"/>
        <end position="435"/>
    </location>
</feature>
<comment type="function">
    <text evidence="2">Catalyzes the methylthiolation of N6-threonylcarbamoyladenosine (t(6)A), leading to the formation of 2-methylthio-N6-threonylcarbamoyladenosine (ms(2)t(6)A) at position 37 in tRNAs that read codons beginning with adenine.</text>
</comment>
<dbReference type="GO" id="GO:0035598">
    <property type="term" value="F:tRNA (N(6)-L-threonylcarbamoyladenosine(37)-C(2))-methylthiotransferase activity"/>
    <property type="evidence" value="ECO:0007669"/>
    <property type="project" value="UniProtKB-EC"/>
</dbReference>
<evidence type="ECO:0000256" key="8">
    <source>
        <dbReference type="ARBA" id="ARBA00022694"/>
    </source>
</evidence>
<comment type="cofactor">
    <cofactor evidence="1">
        <name>[4Fe-4S] cluster</name>
        <dbReference type="ChEBI" id="CHEBI:49883"/>
    </cofactor>
</comment>
<proteinExistence type="inferred from homology"/>
<dbReference type="Pfam" id="PF04055">
    <property type="entry name" value="Radical_SAM"/>
    <property type="match status" value="1"/>
</dbReference>
<dbReference type="PROSITE" id="PS51449">
    <property type="entry name" value="MTTASE_N"/>
    <property type="match status" value="1"/>
</dbReference>
<keyword evidence="5" id="KW-0963">Cytoplasm</keyword>
<name>A0A2D3NSF3_9FUSO</name>
<evidence type="ECO:0000256" key="2">
    <source>
        <dbReference type="ARBA" id="ARBA00002399"/>
    </source>
</evidence>
<dbReference type="InterPro" id="IPR020612">
    <property type="entry name" value="Methylthiotransferase_CS"/>
</dbReference>
<evidence type="ECO:0000256" key="4">
    <source>
        <dbReference type="ARBA" id="ARBA00022485"/>
    </source>
</evidence>
<dbReference type="CDD" id="cd01335">
    <property type="entry name" value="Radical_SAM"/>
    <property type="match status" value="1"/>
</dbReference>
<evidence type="ECO:0000256" key="14">
    <source>
        <dbReference type="ARBA" id="ARBA00061574"/>
    </source>
</evidence>
<keyword evidence="10" id="KW-0408">Iron</keyword>
<evidence type="ECO:0000256" key="3">
    <source>
        <dbReference type="ARBA" id="ARBA00013273"/>
    </source>
</evidence>
<organism evidence="19 20">
    <name type="scientific">Fusobacterium pseudoperiodonticum</name>
    <dbReference type="NCBI Taxonomy" id="2663009"/>
    <lineage>
        <taxon>Bacteria</taxon>
        <taxon>Fusobacteriati</taxon>
        <taxon>Fusobacteriota</taxon>
        <taxon>Fusobacteriia</taxon>
        <taxon>Fusobacteriales</taxon>
        <taxon>Fusobacteriaceae</taxon>
        <taxon>Fusobacterium</taxon>
    </lineage>
</organism>
<evidence type="ECO:0000313" key="20">
    <source>
        <dbReference type="Proteomes" id="UP000230056"/>
    </source>
</evidence>
<evidence type="ECO:0000256" key="6">
    <source>
        <dbReference type="ARBA" id="ARBA00022679"/>
    </source>
</evidence>
<feature type="domain" description="MTTase N-terminal" evidence="17">
    <location>
        <begin position="5"/>
        <end position="117"/>
    </location>
</feature>
<keyword evidence="11" id="KW-0411">Iron-sulfur</keyword>
<dbReference type="InterPro" id="IPR006467">
    <property type="entry name" value="MiaB-like_bact"/>
</dbReference>
<dbReference type="Gene3D" id="3.40.50.12160">
    <property type="entry name" value="Methylthiotransferase, N-terminal domain"/>
    <property type="match status" value="1"/>
</dbReference>
<feature type="domain" description="Radical SAM core" evidence="18">
    <location>
        <begin position="142"/>
        <end position="371"/>
    </location>
</feature>
<dbReference type="PROSITE" id="PS50926">
    <property type="entry name" value="TRAM"/>
    <property type="match status" value="1"/>
</dbReference>
<dbReference type="SFLD" id="SFLDG01082">
    <property type="entry name" value="B12-binding_domain_containing"/>
    <property type="match status" value="1"/>
</dbReference>
<evidence type="ECO:0000313" key="19">
    <source>
        <dbReference type="EMBL" id="ATV58318.1"/>
    </source>
</evidence>
<evidence type="ECO:0000256" key="9">
    <source>
        <dbReference type="ARBA" id="ARBA00022723"/>
    </source>
</evidence>
<dbReference type="FunFam" id="3.80.30.20:FF:000001">
    <property type="entry name" value="tRNA-2-methylthio-N(6)-dimethylallyladenosine synthase 2"/>
    <property type="match status" value="1"/>
</dbReference>
<sequence length="439" mass="51103">MSFSKKVAFHTLGCKVNQYETESIKNQLIKRGYEEVPFEDKSDIYIINSCTVTSIADRKTRNMLRRAKKINPEAKVIVTGCYAQTNSREILEIEDVDFVIDNKNKSNIVNFVGAIEDISFEREKNGNIFQEKEYQEYEFATLREMTRAYVKIQDGCNHFCSYCKIPFARGKSRSRKKENILKEIEKLVEDGFKEVILIGIDLSAYGEDFEEKDSFESLLEDILKIKDLKRVRIGSVYPDKISDKFIDLFKNKNLMPHLHISLQSCDDTVLKNMRRNYGSSLIRESLLKLKSKVKNMEFTADVIVGFPKEDDSMFQNTRNVIKEIEFSGLHIFQYSDREGTIASNMDGKVDAKTKKQRADSLDQLKQEMILESREKYLGEVLEVLVEEEKEGEYFGYSQNYLRVKFKLEEKNLINQLINIKIKSIEDDILIGEKENFYGN</sequence>
<dbReference type="InterPro" id="IPR013848">
    <property type="entry name" value="Methylthiotransferase_N"/>
</dbReference>
<dbReference type="GO" id="GO:0046872">
    <property type="term" value="F:metal ion binding"/>
    <property type="evidence" value="ECO:0007669"/>
    <property type="project" value="UniProtKB-KW"/>
</dbReference>
<evidence type="ECO:0000256" key="7">
    <source>
        <dbReference type="ARBA" id="ARBA00022691"/>
    </source>
</evidence>
<dbReference type="NCBIfam" id="TIGR00089">
    <property type="entry name" value="MiaB/RimO family radical SAM methylthiotransferase"/>
    <property type="match status" value="1"/>
</dbReference>
<evidence type="ECO:0000256" key="15">
    <source>
        <dbReference type="ARBA" id="ARBA00069898"/>
    </source>
</evidence>
<dbReference type="InterPro" id="IPR007197">
    <property type="entry name" value="rSAM"/>
</dbReference>
<dbReference type="InterPro" id="IPR058240">
    <property type="entry name" value="rSAM_sf"/>
</dbReference>
<dbReference type="InterPro" id="IPR005839">
    <property type="entry name" value="Methylthiotransferase"/>
</dbReference>
<dbReference type="RefSeq" id="WP_100024072.1">
    <property type="nucleotide sequence ID" value="NZ_CP024699.1"/>
</dbReference>
<dbReference type="AlphaFoldDB" id="A0A2D3NSF3"/>
<dbReference type="EMBL" id="CP024699">
    <property type="protein sequence ID" value="ATV58318.1"/>
    <property type="molecule type" value="Genomic_DNA"/>
</dbReference>
<dbReference type="PANTHER" id="PTHR11918:SF45">
    <property type="entry name" value="THREONYLCARBAMOYLADENOSINE TRNA METHYLTHIOTRANSFERASE"/>
    <property type="match status" value="1"/>
</dbReference>
<dbReference type="EC" id="2.8.4.5" evidence="3"/>
<dbReference type="Gene3D" id="3.80.30.20">
    <property type="entry name" value="tm_1862 like domain"/>
    <property type="match status" value="1"/>
</dbReference>
<dbReference type="SMART" id="SM00729">
    <property type="entry name" value="Elp3"/>
    <property type="match status" value="1"/>
</dbReference>
<dbReference type="FunFam" id="3.40.50.12160:FF:000004">
    <property type="entry name" value="Threonylcarbamoyladenosine tRNA methylthiotransferase MtaB"/>
    <property type="match status" value="1"/>
</dbReference>
<evidence type="ECO:0000256" key="12">
    <source>
        <dbReference type="ARBA" id="ARBA00031213"/>
    </source>
</evidence>
<accession>A0A2D3NSF3</accession>
<keyword evidence="6 19" id="KW-0808">Transferase</keyword>
<evidence type="ECO:0000256" key="10">
    <source>
        <dbReference type="ARBA" id="ARBA00023004"/>
    </source>
</evidence>
<dbReference type="InterPro" id="IPR006638">
    <property type="entry name" value="Elp3/MiaA/NifB-like_rSAM"/>
</dbReference>
<evidence type="ECO:0000259" key="18">
    <source>
        <dbReference type="PROSITE" id="PS51918"/>
    </source>
</evidence>
<dbReference type="SUPFAM" id="SSF102114">
    <property type="entry name" value="Radical SAM enzymes"/>
    <property type="match status" value="1"/>
</dbReference>
<gene>
    <name evidence="19" type="ORF">CTM72_00310</name>
</gene>
<dbReference type="NCBIfam" id="TIGR01579">
    <property type="entry name" value="MiaB-like-C"/>
    <property type="match status" value="1"/>
</dbReference>
<comment type="similarity">
    <text evidence="14">Belongs to the methylthiotransferase family. MtaB subfamily.</text>
</comment>